<reference evidence="2 3" key="1">
    <citation type="journal article" date="2016" name="Nat. Commun.">
        <title>Extremotolerant tardigrade genome and improved radiotolerance of human cultured cells by tardigrade-unique protein.</title>
        <authorList>
            <person name="Hashimoto T."/>
            <person name="Horikawa D.D."/>
            <person name="Saito Y."/>
            <person name="Kuwahara H."/>
            <person name="Kozuka-Hata H."/>
            <person name="Shin-I T."/>
            <person name="Minakuchi Y."/>
            <person name="Ohishi K."/>
            <person name="Motoyama A."/>
            <person name="Aizu T."/>
            <person name="Enomoto A."/>
            <person name="Kondo K."/>
            <person name="Tanaka S."/>
            <person name="Hara Y."/>
            <person name="Koshikawa S."/>
            <person name="Sagara H."/>
            <person name="Miura T."/>
            <person name="Yokobori S."/>
            <person name="Miyagawa K."/>
            <person name="Suzuki Y."/>
            <person name="Kubo T."/>
            <person name="Oyama M."/>
            <person name="Kohara Y."/>
            <person name="Fujiyama A."/>
            <person name="Arakawa K."/>
            <person name="Katayama T."/>
            <person name="Toyoda A."/>
            <person name="Kunieda T."/>
        </authorList>
    </citation>
    <scope>NUCLEOTIDE SEQUENCE [LARGE SCALE GENOMIC DNA]</scope>
    <source>
        <strain evidence="2 3">YOKOZUNA-1</strain>
    </source>
</reference>
<dbReference type="AlphaFoldDB" id="A0A1D1UX40"/>
<evidence type="ECO:0000256" key="1">
    <source>
        <dbReference type="SAM" id="SignalP"/>
    </source>
</evidence>
<comment type="caution">
    <text evidence="2">The sequence shown here is derived from an EMBL/GenBank/DDBJ whole genome shotgun (WGS) entry which is preliminary data.</text>
</comment>
<sequence>MDERRSLLLCVSSILIHTGLAAPHGFGPYVSSTYERRPYSSSYSGGSYKEPDPYPVYRVAPAVRAVEVLVQHHPEPLIVPECLLCKHVPFVQEDSMDVIIPLPRPRNTLQVEVDASFSSHTQSESFPVL</sequence>
<organism evidence="2 3">
    <name type="scientific">Ramazzottius varieornatus</name>
    <name type="common">Water bear</name>
    <name type="synonym">Tardigrade</name>
    <dbReference type="NCBI Taxonomy" id="947166"/>
    <lineage>
        <taxon>Eukaryota</taxon>
        <taxon>Metazoa</taxon>
        <taxon>Ecdysozoa</taxon>
        <taxon>Tardigrada</taxon>
        <taxon>Eutardigrada</taxon>
        <taxon>Parachela</taxon>
        <taxon>Hypsibioidea</taxon>
        <taxon>Ramazzottiidae</taxon>
        <taxon>Ramazzottius</taxon>
    </lineage>
</organism>
<evidence type="ECO:0000313" key="3">
    <source>
        <dbReference type="Proteomes" id="UP000186922"/>
    </source>
</evidence>
<evidence type="ECO:0000313" key="2">
    <source>
        <dbReference type="EMBL" id="GAU93015.1"/>
    </source>
</evidence>
<protein>
    <submittedName>
        <fullName evidence="2">Uncharacterized protein</fullName>
    </submittedName>
</protein>
<dbReference type="EMBL" id="BDGG01000002">
    <property type="protein sequence ID" value="GAU93015.1"/>
    <property type="molecule type" value="Genomic_DNA"/>
</dbReference>
<keyword evidence="1" id="KW-0732">Signal</keyword>
<proteinExistence type="predicted"/>
<name>A0A1D1UX40_RAMVA</name>
<accession>A0A1D1UX40</accession>
<gene>
    <name evidence="2" type="primary">RvY_05015-1</name>
    <name evidence="2" type="synonym">RvY_05015.1</name>
    <name evidence="2" type="ORF">RvY_05015</name>
</gene>
<keyword evidence="3" id="KW-1185">Reference proteome</keyword>
<dbReference type="Proteomes" id="UP000186922">
    <property type="component" value="Unassembled WGS sequence"/>
</dbReference>
<feature type="chain" id="PRO_5008897745" evidence="1">
    <location>
        <begin position="22"/>
        <end position="129"/>
    </location>
</feature>
<feature type="signal peptide" evidence="1">
    <location>
        <begin position="1"/>
        <end position="21"/>
    </location>
</feature>